<evidence type="ECO:0000256" key="7">
    <source>
        <dbReference type="RuleBase" id="RU363079"/>
    </source>
</evidence>
<dbReference type="PANTHER" id="PTHR10766:SF111">
    <property type="entry name" value="TRANSMEMBRANE 9 SUPERFAMILY MEMBER 2"/>
    <property type="match status" value="1"/>
</dbReference>
<dbReference type="GO" id="GO:0005737">
    <property type="term" value="C:cytoplasm"/>
    <property type="evidence" value="ECO:0007669"/>
    <property type="project" value="UniProtKB-ARBA"/>
</dbReference>
<evidence type="ECO:0000256" key="3">
    <source>
        <dbReference type="ARBA" id="ARBA00022692"/>
    </source>
</evidence>
<feature type="signal peptide" evidence="7">
    <location>
        <begin position="1"/>
        <end position="26"/>
    </location>
</feature>
<evidence type="ECO:0000256" key="2">
    <source>
        <dbReference type="ARBA" id="ARBA00005227"/>
    </source>
</evidence>
<gene>
    <name evidence="8" type="ORF">SEMRO_846_G210160.1</name>
</gene>
<feature type="transmembrane region" description="Helical" evidence="7">
    <location>
        <begin position="458"/>
        <end position="485"/>
    </location>
</feature>
<accession>A0A9N8EDJ4</accession>
<dbReference type="InterPro" id="IPR036259">
    <property type="entry name" value="MFS_trans_sf"/>
</dbReference>
<keyword evidence="5 7" id="KW-1133">Transmembrane helix</keyword>
<evidence type="ECO:0000256" key="4">
    <source>
        <dbReference type="ARBA" id="ARBA00022729"/>
    </source>
</evidence>
<dbReference type="PANTHER" id="PTHR10766">
    <property type="entry name" value="TRANSMEMBRANE 9 SUPERFAMILY PROTEIN"/>
    <property type="match status" value="1"/>
</dbReference>
<evidence type="ECO:0000313" key="8">
    <source>
        <dbReference type="EMBL" id="CAB9517291.1"/>
    </source>
</evidence>
<dbReference type="OrthoDB" id="1666796at2759"/>
<evidence type="ECO:0000256" key="6">
    <source>
        <dbReference type="ARBA" id="ARBA00023136"/>
    </source>
</evidence>
<feature type="chain" id="PRO_5040535357" description="Transmembrane 9 superfamily member" evidence="7">
    <location>
        <begin position="27"/>
        <end position="758"/>
    </location>
</feature>
<comment type="similarity">
    <text evidence="2 7">Belongs to the nonaspanin (TM9SF) (TC 9.A.2) family.</text>
</comment>
<protein>
    <recommendedName>
        <fullName evidence="7">Transmembrane 9 superfamily member</fullName>
    </recommendedName>
</protein>
<sequence>MTSSCRIWTAFLVALLFLSTTTSVEAKLAQRSDQEKVALTKTLVGAGLSEKTAEKVVGGERLSRTERKQVQQAEKDRYVEMRRQGQDEVSDTADAAALRNYRLRNKKRKGLLRRKQTTLAQVLFPGVSPNNYRSGELLFILTDLAESKKTPIPFEYYDLPMNCDAPKFASAEKSVLRNIMERQNLGSRLQGHKVEPAPYTIRTLENQPCKISCVNTLTNKNIRRIRKLVARQYRIQLNLDSLPVLMRSKEYNYAARGYPIGFKAPVAGAAQKSKRQRRKELDTGEMFLYNHFHFVIHYQDVGDEEEGQDVIRITGFDVHPVSFDHKLQTDTQRGSSCQHNHIDNDPNSYLPLPDDAPESTRIAMSYEVEFVKSATDWTDRWDVYLIGAPDDDIHYFSIVNSLMIVLFLTAAVSTIMVRTLRKDIALYNEMQTLEEAQDETGWKLVHGDVFRPPQTSPLLLSIFAGTGAQIGAAMFLTLICSTLHLMNPMKKGQTLSAIIFLYVLSGSIAGYISARFYKFMGGKEWKQNAILTAVGLPGCFVGMFMVLNVFLHFAGAATAVSFFTIIKLFLLWVCVSTPLVLVGSFFGLKQEVFEIPTKINQIARVIPPVPLHVDPRVSCWMGGILPFGSVCIELAFIMSALWLHQIYYVMGFLLAVWAILVATCAQVAMVLCYLQLCVEDYRWWWTSFWNCATAGVYLFLYSLWFLSSRMDMVGVLPITVYLTYMGMISICFGLFCGSVGFLASFFFCRKIYGAVKVD</sequence>
<dbReference type="Pfam" id="PF02990">
    <property type="entry name" value="EMP70"/>
    <property type="match status" value="1"/>
</dbReference>
<feature type="transmembrane region" description="Helical" evidence="7">
    <location>
        <begin position="724"/>
        <end position="748"/>
    </location>
</feature>
<feature type="transmembrane region" description="Helical" evidence="7">
    <location>
        <begin position="624"/>
        <end position="643"/>
    </location>
</feature>
<feature type="transmembrane region" description="Helical" evidence="7">
    <location>
        <begin position="683"/>
        <end position="704"/>
    </location>
</feature>
<evidence type="ECO:0000313" key="9">
    <source>
        <dbReference type="Proteomes" id="UP001153069"/>
    </source>
</evidence>
<dbReference type="GO" id="GO:0016020">
    <property type="term" value="C:membrane"/>
    <property type="evidence" value="ECO:0007669"/>
    <property type="project" value="UniProtKB-SubCell"/>
</dbReference>
<dbReference type="EMBL" id="CAICTM010000845">
    <property type="protein sequence ID" value="CAB9517291.1"/>
    <property type="molecule type" value="Genomic_DNA"/>
</dbReference>
<feature type="transmembrane region" description="Helical" evidence="7">
    <location>
        <begin position="497"/>
        <end position="517"/>
    </location>
</feature>
<feature type="transmembrane region" description="Helical" evidence="7">
    <location>
        <begin position="395"/>
        <end position="417"/>
    </location>
</feature>
<keyword evidence="4 7" id="KW-0732">Signal</keyword>
<proteinExistence type="inferred from homology"/>
<comment type="caution">
    <text evidence="8">The sequence shown here is derived from an EMBL/GenBank/DDBJ whole genome shotgun (WGS) entry which is preliminary data.</text>
</comment>
<dbReference type="AlphaFoldDB" id="A0A9N8EDJ4"/>
<dbReference type="SUPFAM" id="SSF103473">
    <property type="entry name" value="MFS general substrate transporter"/>
    <property type="match status" value="1"/>
</dbReference>
<comment type="subcellular location">
    <subcellularLocation>
        <location evidence="1">Membrane</location>
        <topology evidence="1">Multi-pass membrane protein</topology>
    </subcellularLocation>
</comment>
<evidence type="ECO:0000256" key="1">
    <source>
        <dbReference type="ARBA" id="ARBA00004141"/>
    </source>
</evidence>
<reference evidence="8" key="1">
    <citation type="submission" date="2020-06" db="EMBL/GenBank/DDBJ databases">
        <authorList>
            <consortium name="Plant Systems Biology data submission"/>
        </authorList>
    </citation>
    <scope>NUCLEOTIDE SEQUENCE</scope>
    <source>
        <strain evidence="8">D6</strain>
    </source>
</reference>
<feature type="transmembrane region" description="Helical" evidence="7">
    <location>
        <begin position="529"/>
        <end position="553"/>
    </location>
</feature>
<keyword evidence="3 7" id="KW-0812">Transmembrane</keyword>
<organism evidence="8 9">
    <name type="scientific">Seminavis robusta</name>
    <dbReference type="NCBI Taxonomy" id="568900"/>
    <lineage>
        <taxon>Eukaryota</taxon>
        <taxon>Sar</taxon>
        <taxon>Stramenopiles</taxon>
        <taxon>Ochrophyta</taxon>
        <taxon>Bacillariophyta</taxon>
        <taxon>Bacillariophyceae</taxon>
        <taxon>Bacillariophycidae</taxon>
        <taxon>Naviculales</taxon>
        <taxon>Naviculaceae</taxon>
        <taxon>Seminavis</taxon>
    </lineage>
</organism>
<evidence type="ECO:0000256" key="5">
    <source>
        <dbReference type="ARBA" id="ARBA00022989"/>
    </source>
</evidence>
<feature type="transmembrane region" description="Helical" evidence="7">
    <location>
        <begin position="649"/>
        <end position="676"/>
    </location>
</feature>
<name>A0A9N8EDJ4_9STRA</name>
<feature type="transmembrane region" description="Helical" evidence="7">
    <location>
        <begin position="565"/>
        <end position="588"/>
    </location>
</feature>
<dbReference type="Proteomes" id="UP001153069">
    <property type="component" value="Unassembled WGS sequence"/>
</dbReference>
<dbReference type="InterPro" id="IPR004240">
    <property type="entry name" value="EMP70"/>
</dbReference>
<keyword evidence="6 7" id="KW-0472">Membrane</keyword>
<dbReference type="GO" id="GO:0072657">
    <property type="term" value="P:protein localization to membrane"/>
    <property type="evidence" value="ECO:0007669"/>
    <property type="project" value="TreeGrafter"/>
</dbReference>
<keyword evidence="9" id="KW-1185">Reference proteome</keyword>